<evidence type="ECO:0000313" key="1">
    <source>
        <dbReference type="EMBL" id="RSL85150.1"/>
    </source>
</evidence>
<evidence type="ECO:0000313" key="2">
    <source>
        <dbReference type="Proteomes" id="UP000288429"/>
    </source>
</evidence>
<gene>
    <name evidence="1" type="ORF">CDV31_016608</name>
</gene>
<proteinExistence type="predicted"/>
<keyword evidence="2" id="KW-1185">Reference proteome</keyword>
<sequence>MNQRLGSGTWSDLIYKQGLEQQAATEEAKVPELLALGSGDNSAKMGRGSPAPCQAAVYEPIPFTPTRNCAAVLSHAYSKSLRACFLRLGAAALSTSLSLQLLHLHSLARRDVP</sequence>
<dbReference type="Proteomes" id="UP000288429">
    <property type="component" value="Unassembled WGS sequence"/>
</dbReference>
<reference evidence="1 2" key="1">
    <citation type="submission" date="2017-06" db="EMBL/GenBank/DDBJ databases">
        <title>Cmopartive genomic analysis of Ambrosia Fusariam Clade fungi.</title>
        <authorList>
            <person name="Stajich J.E."/>
            <person name="Carrillo J."/>
            <person name="Kijimoto T."/>
            <person name="Eskalen A."/>
            <person name="O'Donnell K."/>
            <person name="Kasson M."/>
        </authorList>
    </citation>
    <scope>NUCLEOTIDE SEQUENCE [LARGE SCALE GENOMIC DNA]</scope>
    <source>
        <strain evidence="1 2">NRRL 20438</strain>
    </source>
</reference>
<name>A0A428S5R9_9HYPO</name>
<dbReference type="AlphaFoldDB" id="A0A428S5R9"/>
<protein>
    <submittedName>
        <fullName evidence="1">Uncharacterized protein</fullName>
    </submittedName>
</protein>
<comment type="caution">
    <text evidence="1">The sequence shown here is derived from an EMBL/GenBank/DDBJ whole genome shotgun (WGS) entry which is preliminary data.</text>
</comment>
<accession>A0A428S5R9</accession>
<dbReference type="EMBL" id="NIZV01000576">
    <property type="protein sequence ID" value="RSL85150.1"/>
    <property type="molecule type" value="Genomic_DNA"/>
</dbReference>
<organism evidence="1 2">
    <name type="scientific">Fusarium ambrosium</name>
    <dbReference type="NCBI Taxonomy" id="131363"/>
    <lineage>
        <taxon>Eukaryota</taxon>
        <taxon>Fungi</taxon>
        <taxon>Dikarya</taxon>
        <taxon>Ascomycota</taxon>
        <taxon>Pezizomycotina</taxon>
        <taxon>Sordariomycetes</taxon>
        <taxon>Hypocreomycetidae</taxon>
        <taxon>Hypocreales</taxon>
        <taxon>Nectriaceae</taxon>
        <taxon>Fusarium</taxon>
        <taxon>Fusarium solani species complex</taxon>
    </lineage>
</organism>